<evidence type="ECO:0000313" key="2">
    <source>
        <dbReference type="Proteomes" id="UP000019253"/>
    </source>
</evidence>
<proteinExistence type="predicted"/>
<keyword evidence="2" id="KW-1185">Reference proteome</keyword>
<organism evidence="1 2">
    <name type="scientific">Listeria grandensis FSL F6-0971</name>
    <dbReference type="NCBI Taxonomy" id="1265819"/>
    <lineage>
        <taxon>Bacteria</taxon>
        <taxon>Bacillati</taxon>
        <taxon>Bacillota</taxon>
        <taxon>Bacilli</taxon>
        <taxon>Bacillales</taxon>
        <taxon>Listeriaceae</taxon>
        <taxon>Listeria</taxon>
    </lineage>
</organism>
<accession>W7BIT6</accession>
<dbReference type="STRING" id="1265819.PGRAN_02270"/>
<dbReference type="Proteomes" id="UP000019253">
    <property type="component" value="Unassembled WGS sequence"/>
</dbReference>
<protein>
    <recommendedName>
        <fullName evidence="3">Leucine-rich repeat domain-containing protein</fullName>
    </recommendedName>
</protein>
<dbReference type="Gene3D" id="3.80.10.10">
    <property type="entry name" value="Ribonuclease Inhibitor"/>
    <property type="match status" value="1"/>
</dbReference>
<dbReference type="RefSeq" id="WP_036064653.1">
    <property type="nucleotide sequence ID" value="NZ_AODD01000002.1"/>
</dbReference>
<dbReference type="EMBL" id="AODD01000002">
    <property type="protein sequence ID" value="EUJ24685.1"/>
    <property type="molecule type" value="Genomic_DNA"/>
</dbReference>
<gene>
    <name evidence="1" type="ORF">PGRAN_02270</name>
</gene>
<comment type="caution">
    <text evidence="1">The sequence shown here is derived from an EMBL/GenBank/DDBJ whole genome shotgun (WGS) entry which is preliminary data.</text>
</comment>
<name>W7BIT6_9LIST</name>
<sequence>MKKVILAIFIGILTFMGAKQVFAEELETADKWHIYTNEKTLHIDLNNQPDPYDLRRAIGALYDQDKLNTIEKVKLQGSFSRDNENETTVGVFYRLLWSDTLEEVAFTNSNFVPSRFFAEAKNLQKYSDDGSVTDFHIRSFQQAPLQSIDSRNLKRMAVGAINNVQIAHLKLESLEEFYNSGDLSFAGNTAIQSIDFPALKTGARLIDKVPNLEAVNLPKLENVGTFMGGDEYKIKRVTLPAIKNIGTLGSTSMYSAKLMVEIPHDATIDYTSSNKIAFSKTQKTHYKYKAGEFIKITAFDQALFGRFYNGYPDTGEDRRFRVQWKKDGEWISPEGNQIFQYTRGKASDSGTYQAFITQFDEVVSEFEAPIIQLDVEEEPQGNSPFQT</sequence>
<evidence type="ECO:0008006" key="3">
    <source>
        <dbReference type="Google" id="ProtNLM"/>
    </source>
</evidence>
<dbReference type="AlphaFoldDB" id="W7BIT6"/>
<evidence type="ECO:0000313" key="1">
    <source>
        <dbReference type="EMBL" id="EUJ24685.1"/>
    </source>
</evidence>
<reference evidence="1 2" key="1">
    <citation type="journal article" date="2014" name="Int. J. Syst. Evol. Microbiol.">
        <title>Listeria floridensis sp. nov., Listeria aquatica sp. nov., Listeria cornellensis sp. nov., Listeria riparia sp. nov. and Listeria grandensis sp. nov., from agricultural and natural environments.</title>
        <authorList>
            <person name="den Bakker H.C."/>
            <person name="Warchocki S."/>
            <person name="Wright E.M."/>
            <person name="Allred A.F."/>
            <person name="Ahlstrom C."/>
            <person name="Manuel C.S."/>
            <person name="Stasiewicz M.J."/>
            <person name="Burrell A."/>
            <person name="Roof S."/>
            <person name="Strawn L."/>
            <person name="Fortes E.D."/>
            <person name="Nightingale K.K."/>
            <person name="Kephart D."/>
            <person name="Wiedmann M."/>
        </authorList>
    </citation>
    <scope>NUCLEOTIDE SEQUENCE [LARGE SCALE GENOMIC DNA]</scope>
    <source>
        <strain evidence="2">FSL F6-971</strain>
    </source>
</reference>
<dbReference type="InterPro" id="IPR032675">
    <property type="entry name" value="LRR_dom_sf"/>
</dbReference>
<dbReference type="PATRIC" id="fig|1265819.5.peg.454"/>